<feature type="transmembrane region" description="Helical" evidence="7">
    <location>
        <begin position="301"/>
        <end position="319"/>
    </location>
</feature>
<dbReference type="EMBL" id="CP157483">
    <property type="protein sequence ID" value="XBO44554.1"/>
    <property type="molecule type" value="Genomic_DNA"/>
</dbReference>
<feature type="transmembrane region" description="Helical" evidence="7">
    <location>
        <begin position="145"/>
        <end position="169"/>
    </location>
</feature>
<dbReference type="Pfam" id="PF07690">
    <property type="entry name" value="MFS_1"/>
    <property type="match status" value="1"/>
</dbReference>
<keyword evidence="5 7" id="KW-0472">Membrane</keyword>
<comment type="subcellular location">
    <subcellularLocation>
        <location evidence="1">Cell membrane</location>
        <topology evidence="1">Multi-pass membrane protein</topology>
    </subcellularLocation>
</comment>
<evidence type="ECO:0000256" key="7">
    <source>
        <dbReference type="SAM" id="Phobius"/>
    </source>
</evidence>
<sequence length="450" mass="45949">MADQTPVRDLLRERQFALLVSARTLSMLAVAFAPVALAFGILDLPGATPTTLSVVLASEAVAVVVFILAGGVVADRYPRHRVLQVAEWVNALAHAALAVMIGTGHAPLWGLVTAAVVSGTATATVWPALTGIIPEVVPPEHLQQGNALLALGVNIARVAGLVGGGLVVAAVGGGWALALASASFAASGVMVALMRLPVRVTAGRPGADGGAGADLDQPSSSVLTDLRDGWDEFRSRQWLWVVVVQFSVLVMVFQAAHLVLGPVVAKAELGGPAAWTAVLTGEAVGLIVGVLVALRLRPRRPILLGVVLTFGAAPPYLLLGAGSPLWLIVLSAFVLGLCFDLFGIMWQTTMQRLIPAASLSRVSSYDAMGSLMLGPLGLVLAGPAAEHFGAHRALLVCGGVMILTTLGALASPGVRNLVAPGPVQPETESWTSGGDVGTAPRPGTPGPGAP</sequence>
<dbReference type="PANTHER" id="PTHR23513">
    <property type="entry name" value="INTEGRAL MEMBRANE EFFLUX PROTEIN-RELATED"/>
    <property type="match status" value="1"/>
</dbReference>
<keyword evidence="2" id="KW-1003">Cell membrane</keyword>
<feature type="domain" description="Major facilitator superfamily (MFS) profile" evidence="8">
    <location>
        <begin position="10"/>
        <end position="416"/>
    </location>
</feature>
<feature type="region of interest" description="Disordered" evidence="6">
    <location>
        <begin position="420"/>
        <end position="450"/>
    </location>
</feature>
<name>A0AAU7JWR9_9MICO</name>
<dbReference type="PANTHER" id="PTHR23513:SF11">
    <property type="entry name" value="STAPHYLOFERRIN A TRANSPORTER"/>
    <property type="match status" value="1"/>
</dbReference>
<evidence type="ECO:0000313" key="9">
    <source>
        <dbReference type="EMBL" id="XBO44554.1"/>
    </source>
</evidence>
<evidence type="ECO:0000259" key="8">
    <source>
        <dbReference type="PROSITE" id="PS50850"/>
    </source>
</evidence>
<dbReference type="InterPro" id="IPR011701">
    <property type="entry name" value="MFS"/>
</dbReference>
<keyword evidence="3 7" id="KW-0812">Transmembrane</keyword>
<dbReference type="Gene3D" id="1.20.1250.20">
    <property type="entry name" value="MFS general substrate transporter like domains"/>
    <property type="match status" value="1"/>
</dbReference>
<evidence type="ECO:0000256" key="3">
    <source>
        <dbReference type="ARBA" id="ARBA00022692"/>
    </source>
</evidence>
<protein>
    <submittedName>
        <fullName evidence="9">MFS transporter</fullName>
    </submittedName>
</protein>
<evidence type="ECO:0000256" key="4">
    <source>
        <dbReference type="ARBA" id="ARBA00022989"/>
    </source>
</evidence>
<dbReference type="SUPFAM" id="SSF103473">
    <property type="entry name" value="MFS general substrate transporter"/>
    <property type="match status" value="1"/>
</dbReference>
<reference evidence="9" key="1">
    <citation type="submission" date="2024-05" db="EMBL/GenBank/DDBJ databases">
        <authorList>
            <person name="Kim S."/>
            <person name="Heo J."/>
            <person name="Choi H."/>
            <person name="Choi Y."/>
            <person name="Kwon S.-W."/>
            <person name="Kim Y."/>
        </authorList>
    </citation>
    <scope>NUCLEOTIDE SEQUENCE</scope>
    <source>
        <strain evidence="9">KACC 23699</strain>
    </source>
</reference>
<proteinExistence type="predicted"/>
<dbReference type="RefSeq" id="WP_406832039.1">
    <property type="nucleotide sequence ID" value="NZ_CP157483.1"/>
</dbReference>
<feature type="transmembrane region" description="Helical" evidence="7">
    <location>
        <begin position="238"/>
        <end position="260"/>
    </location>
</feature>
<keyword evidence="4 7" id="KW-1133">Transmembrane helix</keyword>
<dbReference type="GO" id="GO:0022857">
    <property type="term" value="F:transmembrane transporter activity"/>
    <property type="evidence" value="ECO:0007669"/>
    <property type="project" value="InterPro"/>
</dbReference>
<dbReference type="InterPro" id="IPR020846">
    <property type="entry name" value="MFS_dom"/>
</dbReference>
<dbReference type="InterPro" id="IPR036259">
    <property type="entry name" value="MFS_trans_sf"/>
</dbReference>
<evidence type="ECO:0000256" key="6">
    <source>
        <dbReference type="SAM" id="MobiDB-lite"/>
    </source>
</evidence>
<evidence type="ECO:0000256" key="2">
    <source>
        <dbReference type="ARBA" id="ARBA00022475"/>
    </source>
</evidence>
<feature type="transmembrane region" description="Helical" evidence="7">
    <location>
        <begin position="272"/>
        <end position="294"/>
    </location>
</feature>
<gene>
    <name evidence="9" type="ORF">ABEG17_04215</name>
</gene>
<organism evidence="9">
    <name type="scientific">Pedococcus sp. KACC 23699</name>
    <dbReference type="NCBI Taxonomy" id="3149228"/>
    <lineage>
        <taxon>Bacteria</taxon>
        <taxon>Bacillati</taxon>
        <taxon>Actinomycetota</taxon>
        <taxon>Actinomycetes</taxon>
        <taxon>Micrococcales</taxon>
        <taxon>Intrasporangiaceae</taxon>
        <taxon>Pedococcus</taxon>
    </lineage>
</organism>
<evidence type="ECO:0000256" key="5">
    <source>
        <dbReference type="ARBA" id="ARBA00023136"/>
    </source>
</evidence>
<dbReference type="CDD" id="cd06173">
    <property type="entry name" value="MFS_MefA_like"/>
    <property type="match status" value="1"/>
</dbReference>
<dbReference type="GO" id="GO:0005886">
    <property type="term" value="C:plasma membrane"/>
    <property type="evidence" value="ECO:0007669"/>
    <property type="project" value="UniProtKB-SubCell"/>
</dbReference>
<feature type="transmembrane region" description="Helical" evidence="7">
    <location>
        <begin position="54"/>
        <end position="73"/>
    </location>
</feature>
<dbReference type="AlphaFoldDB" id="A0AAU7JWR9"/>
<evidence type="ECO:0000256" key="1">
    <source>
        <dbReference type="ARBA" id="ARBA00004651"/>
    </source>
</evidence>
<accession>A0AAU7JWR9</accession>
<feature type="transmembrane region" description="Helical" evidence="7">
    <location>
        <begin position="325"/>
        <end position="346"/>
    </location>
</feature>
<feature type="transmembrane region" description="Helical" evidence="7">
    <location>
        <begin position="391"/>
        <end position="410"/>
    </location>
</feature>
<dbReference type="PROSITE" id="PS50850">
    <property type="entry name" value="MFS"/>
    <property type="match status" value="1"/>
</dbReference>
<feature type="transmembrane region" description="Helical" evidence="7">
    <location>
        <begin position="367"/>
        <end position="385"/>
    </location>
</feature>
<feature type="transmembrane region" description="Helical" evidence="7">
    <location>
        <begin position="16"/>
        <end position="42"/>
    </location>
</feature>